<dbReference type="eggNOG" id="COG0327">
    <property type="taxonomic scope" value="Bacteria"/>
</dbReference>
<evidence type="ECO:0008006" key="6">
    <source>
        <dbReference type="Google" id="ProtNLM"/>
    </source>
</evidence>
<organism evidence="4 5">
    <name type="scientific">Chitinivibrio alkaliphilus ACht1</name>
    <dbReference type="NCBI Taxonomy" id="1313304"/>
    <lineage>
        <taxon>Bacteria</taxon>
        <taxon>Pseudomonadati</taxon>
        <taxon>Fibrobacterota</taxon>
        <taxon>Chitinivibrionia</taxon>
        <taxon>Chitinivibrionales</taxon>
        <taxon>Chitinivibrionaceae</taxon>
        <taxon>Chitinivibrio</taxon>
    </lineage>
</organism>
<dbReference type="RefSeq" id="WP_022636944.1">
    <property type="nucleotide sequence ID" value="NZ_ASJR01000011.1"/>
</dbReference>
<evidence type="ECO:0000256" key="1">
    <source>
        <dbReference type="ARBA" id="ARBA00006964"/>
    </source>
</evidence>
<feature type="binding site" evidence="3">
    <location>
        <position position="220"/>
    </location>
    <ligand>
        <name>a divalent metal cation</name>
        <dbReference type="ChEBI" id="CHEBI:60240"/>
        <label>1</label>
    </ligand>
</feature>
<dbReference type="NCBIfam" id="TIGR00486">
    <property type="entry name" value="YbgI_SA1388"/>
    <property type="match status" value="1"/>
</dbReference>
<keyword evidence="2 3" id="KW-0479">Metal-binding</keyword>
<dbReference type="Gene3D" id="3.40.1390.30">
    <property type="entry name" value="NIF3 (NGG1p interacting factor 3)-like"/>
    <property type="match status" value="2"/>
</dbReference>
<evidence type="ECO:0000256" key="2">
    <source>
        <dbReference type="ARBA" id="ARBA00022723"/>
    </source>
</evidence>
<evidence type="ECO:0000313" key="4">
    <source>
        <dbReference type="EMBL" id="ERP31625.1"/>
    </source>
</evidence>
<evidence type="ECO:0000313" key="5">
    <source>
        <dbReference type="Proteomes" id="UP000017148"/>
    </source>
</evidence>
<dbReference type="OrthoDB" id="9792792at2"/>
<dbReference type="Pfam" id="PF01784">
    <property type="entry name" value="DUF34_NIF3"/>
    <property type="match status" value="1"/>
</dbReference>
<dbReference type="PANTHER" id="PTHR13799:SF14">
    <property type="entry name" value="GTP CYCLOHYDROLASE 1 TYPE 2 HOMOLOG"/>
    <property type="match status" value="1"/>
</dbReference>
<dbReference type="STRING" id="1313304.CALK_1489"/>
<comment type="caution">
    <text evidence="4">The sequence shown here is derived from an EMBL/GenBank/DDBJ whole genome shotgun (WGS) entry which is preliminary data.</text>
</comment>
<dbReference type="EMBL" id="ASJR01000011">
    <property type="protein sequence ID" value="ERP31625.1"/>
    <property type="molecule type" value="Genomic_DNA"/>
</dbReference>
<name>U7DB37_9BACT</name>
<dbReference type="Proteomes" id="UP000017148">
    <property type="component" value="Unassembled WGS sequence"/>
</dbReference>
<reference evidence="4 5" key="1">
    <citation type="journal article" date="2013" name="Environ. Microbiol.">
        <title>Genome analysis of Chitinivibrio alkaliphilus gen. nov., sp. nov., a novel extremely haloalkaliphilic anaerobic chitinolytic bacterium from the candidate phylum Termite Group 3.</title>
        <authorList>
            <person name="Sorokin D.Y."/>
            <person name="Gumerov V.M."/>
            <person name="Rakitin A.L."/>
            <person name="Beletsky A.V."/>
            <person name="Damste J.S."/>
            <person name="Muyzer G."/>
            <person name="Mardanov A.V."/>
            <person name="Ravin N.V."/>
        </authorList>
    </citation>
    <scope>NUCLEOTIDE SEQUENCE [LARGE SCALE GENOMIC DNA]</scope>
    <source>
        <strain evidence="4 5">ACht1</strain>
    </source>
</reference>
<sequence length="253" mass="27663">MRRDRLVEYLESRLSISSFSDYSFNGVQIAGAEEVSRVGFSVDSGSAIFRDAVELELDFLVVHHGLFWNGANPSLRGPMKERISLLLSHNITLFAAHLPLDVHAEIGNNAVLLEQVGCDGSSQGMVPCGTGYLGNLGVVSEPRTVQEISNDLLRHYPGVDMKVVLPDRLVQRVAVLSGAASRKDFYRACAMGADLFITGEQCDYFHDACDAGCGLLFMGHHASEEGGMRALRRDVERVFPQLNTHCINHATGL</sequence>
<accession>U7DB37</accession>
<dbReference type="AlphaFoldDB" id="U7DB37"/>
<dbReference type="InterPro" id="IPR002678">
    <property type="entry name" value="DUF34/NIF3"/>
</dbReference>
<keyword evidence="5" id="KW-1185">Reference proteome</keyword>
<feature type="binding site" evidence="3">
    <location>
        <position position="63"/>
    </location>
    <ligand>
        <name>a divalent metal cation</name>
        <dbReference type="ChEBI" id="CHEBI:60240"/>
        <label>1</label>
    </ligand>
</feature>
<dbReference type="GO" id="GO:0046872">
    <property type="term" value="F:metal ion binding"/>
    <property type="evidence" value="ECO:0007669"/>
    <property type="project" value="UniProtKB-KW"/>
</dbReference>
<comment type="similarity">
    <text evidence="1">Belongs to the GTP cyclohydrolase I type 2/NIF3 family.</text>
</comment>
<dbReference type="GO" id="GO:0005737">
    <property type="term" value="C:cytoplasm"/>
    <property type="evidence" value="ECO:0007669"/>
    <property type="project" value="TreeGrafter"/>
</dbReference>
<proteinExistence type="inferred from homology"/>
<dbReference type="PANTHER" id="PTHR13799">
    <property type="entry name" value="NGG1 INTERACTING FACTOR 3"/>
    <property type="match status" value="1"/>
</dbReference>
<evidence type="ECO:0000256" key="3">
    <source>
        <dbReference type="PIRSR" id="PIRSR602678-1"/>
    </source>
</evidence>
<dbReference type="PATRIC" id="fig|1313304.3.peg.1421"/>
<feature type="binding site" evidence="3">
    <location>
        <position position="224"/>
    </location>
    <ligand>
        <name>a divalent metal cation</name>
        <dbReference type="ChEBI" id="CHEBI:60240"/>
        <label>1</label>
    </ligand>
</feature>
<feature type="binding site" evidence="3">
    <location>
        <position position="101"/>
    </location>
    <ligand>
        <name>a divalent metal cation</name>
        <dbReference type="ChEBI" id="CHEBI:60240"/>
        <label>1</label>
    </ligand>
</feature>
<dbReference type="InterPro" id="IPR036069">
    <property type="entry name" value="DUF34/NIF3_sf"/>
</dbReference>
<gene>
    <name evidence="4" type="ORF">CALK_1489</name>
</gene>
<dbReference type="SUPFAM" id="SSF102705">
    <property type="entry name" value="NIF3 (NGG1p interacting factor 3)-like"/>
    <property type="match status" value="1"/>
</dbReference>
<feature type="binding site" evidence="3">
    <location>
        <position position="64"/>
    </location>
    <ligand>
        <name>a divalent metal cation</name>
        <dbReference type="ChEBI" id="CHEBI:60240"/>
        <label>2</label>
    </ligand>
</feature>
<protein>
    <recommendedName>
        <fullName evidence="6">Nif3-like dinuclear metal center hexameric protein</fullName>
    </recommendedName>
</protein>